<reference evidence="1 2" key="1">
    <citation type="submission" date="2015-08" db="EMBL/GenBank/DDBJ databases">
        <title>Next Generation Sequencing and Analysis of the Genome of Puccinia sorghi L Schw, the Causal Agent of Maize Common Rust.</title>
        <authorList>
            <person name="Rochi L."/>
            <person name="Burguener G."/>
            <person name="Darino M."/>
            <person name="Turjanski A."/>
            <person name="Kreff E."/>
            <person name="Dieguez M.J."/>
            <person name="Sacco F."/>
        </authorList>
    </citation>
    <scope>NUCLEOTIDE SEQUENCE [LARGE SCALE GENOMIC DNA]</scope>
    <source>
        <strain evidence="1 2">RO10H11247</strain>
    </source>
</reference>
<dbReference type="Gene3D" id="2.40.70.10">
    <property type="entry name" value="Acid Proteases"/>
    <property type="match status" value="1"/>
</dbReference>
<dbReference type="SUPFAM" id="SSF50630">
    <property type="entry name" value="Acid proteases"/>
    <property type="match status" value="1"/>
</dbReference>
<name>A0A0L6VSQ3_9BASI</name>
<dbReference type="EMBL" id="LAVV01001317">
    <property type="protein sequence ID" value="KNZ63647.1"/>
    <property type="molecule type" value="Genomic_DNA"/>
</dbReference>
<organism evidence="1 2">
    <name type="scientific">Puccinia sorghi</name>
    <dbReference type="NCBI Taxonomy" id="27349"/>
    <lineage>
        <taxon>Eukaryota</taxon>
        <taxon>Fungi</taxon>
        <taxon>Dikarya</taxon>
        <taxon>Basidiomycota</taxon>
        <taxon>Pucciniomycotina</taxon>
        <taxon>Pucciniomycetes</taxon>
        <taxon>Pucciniales</taxon>
        <taxon>Pucciniaceae</taxon>
        <taxon>Puccinia</taxon>
    </lineage>
</organism>
<evidence type="ECO:0000313" key="2">
    <source>
        <dbReference type="Proteomes" id="UP000037035"/>
    </source>
</evidence>
<evidence type="ECO:0000313" key="1">
    <source>
        <dbReference type="EMBL" id="KNZ63647.1"/>
    </source>
</evidence>
<gene>
    <name evidence="1" type="ORF">VP01_11186g1</name>
</gene>
<evidence type="ECO:0008006" key="3">
    <source>
        <dbReference type="Google" id="ProtNLM"/>
    </source>
</evidence>
<dbReference type="Proteomes" id="UP000037035">
    <property type="component" value="Unassembled WGS sequence"/>
</dbReference>
<protein>
    <recommendedName>
        <fullName evidence="3">Peptidase A2 domain-containing protein</fullName>
    </recommendedName>
</protein>
<dbReference type="VEuPathDB" id="FungiDB:VP01_11186g1"/>
<comment type="caution">
    <text evidence="1">The sequence shown here is derived from an EMBL/GenBank/DDBJ whole genome shotgun (WGS) entry which is preliminary data.</text>
</comment>
<keyword evidence="2" id="KW-1185">Reference proteome</keyword>
<sequence length="213" mass="22954">GKEAAGPSTLAPGKKKAVELAKGALGGDSQIALSIKELVSVSPMMAEELILVIRESTGLKADGNHVSFDVQSGEVEPVVEETPGLHKDTVLCPLGYVQMCIGDCQVWAMIDSGSMVSLLPTNLVWDTDLVHQKANIGLCGIGGHKCKVNRVVEGEWVEVGKCKRHISFLSVQASEVILGRLLWKGKPSQYVTEFPSPIYIRYSLVSLKKTARL</sequence>
<dbReference type="AlphaFoldDB" id="A0A0L6VSQ3"/>
<feature type="non-terminal residue" evidence="1">
    <location>
        <position position="1"/>
    </location>
</feature>
<proteinExistence type="predicted"/>
<dbReference type="InterPro" id="IPR021109">
    <property type="entry name" value="Peptidase_aspartic_dom_sf"/>
</dbReference>
<feature type="non-terminal residue" evidence="1">
    <location>
        <position position="213"/>
    </location>
</feature>
<accession>A0A0L6VSQ3</accession>